<dbReference type="InterPro" id="IPR011330">
    <property type="entry name" value="Glyco_hydro/deAcase_b/a-brl"/>
</dbReference>
<dbReference type="PANTHER" id="PTHR10587">
    <property type="entry name" value="GLYCOSYL TRANSFERASE-RELATED"/>
    <property type="match status" value="1"/>
</dbReference>
<evidence type="ECO:0000313" key="5">
    <source>
        <dbReference type="EMBL" id="GID74779.1"/>
    </source>
</evidence>
<keyword evidence="1" id="KW-0479">Metal-binding</keyword>
<evidence type="ECO:0000259" key="4">
    <source>
        <dbReference type="PROSITE" id="PS51677"/>
    </source>
</evidence>
<evidence type="ECO:0000313" key="6">
    <source>
        <dbReference type="Proteomes" id="UP000609879"/>
    </source>
</evidence>
<protein>
    <recommendedName>
        <fullName evidence="4">NodB homology domain-containing protein</fullName>
    </recommendedName>
</protein>
<comment type="caution">
    <text evidence="5">The sequence shown here is derived from an EMBL/GenBank/DDBJ whole genome shotgun (WGS) entry which is preliminary data.</text>
</comment>
<name>A0ABQ3Y461_9ACTN</name>
<feature type="chain" id="PRO_5046933173" description="NodB homology domain-containing protein" evidence="3">
    <location>
        <begin position="32"/>
        <end position="229"/>
    </location>
</feature>
<dbReference type="SUPFAM" id="SSF88713">
    <property type="entry name" value="Glycoside hydrolase/deacetylase"/>
    <property type="match status" value="1"/>
</dbReference>
<accession>A0ABQ3Y461</accession>
<evidence type="ECO:0000256" key="2">
    <source>
        <dbReference type="ARBA" id="ARBA00022801"/>
    </source>
</evidence>
<evidence type="ECO:0000256" key="1">
    <source>
        <dbReference type="ARBA" id="ARBA00022723"/>
    </source>
</evidence>
<dbReference type="Proteomes" id="UP000609879">
    <property type="component" value="Unassembled WGS sequence"/>
</dbReference>
<proteinExistence type="predicted"/>
<feature type="signal peptide" evidence="3">
    <location>
        <begin position="1"/>
        <end position="31"/>
    </location>
</feature>
<organism evidence="5 6">
    <name type="scientific">Paractinoplanes deccanensis</name>
    <dbReference type="NCBI Taxonomy" id="113561"/>
    <lineage>
        <taxon>Bacteria</taxon>
        <taxon>Bacillati</taxon>
        <taxon>Actinomycetota</taxon>
        <taxon>Actinomycetes</taxon>
        <taxon>Micromonosporales</taxon>
        <taxon>Micromonosporaceae</taxon>
        <taxon>Paractinoplanes</taxon>
    </lineage>
</organism>
<keyword evidence="3" id="KW-0732">Signal</keyword>
<sequence length="229" mass="24871">MRLTRNLAAGFAFASAVVAGVVAAPSAPAQAQAQTTSFEIVDLAAAKKTVALTFDDGPSKYTPQILDILKRNKVKATFCMLGNNVGPYAATARRVVREGHRLCNHSRSHPNFTKLSNTAARNQVVWTQNKIYSVTKVRPKVFRFPYGASNSRTRTVVRAQNLRILGWTVDTRDWSRPGTATITSRAVKGTRPGAVILMHDGGGNRSQTVASLNATIRQLKAKGYTFVLA</sequence>
<reference evidence="5 6" key="1">
    <citation type="submission" date="2021-01" db="EMBL/GenBank/DDBJ databases">
        <title>Whole genome shotgun sequence of Actinoplanes deccanensis NBRC 13994.</title>
        <authorList>
            <person name="Komaki H."/>
            <person name="Tamura T."/>
        </authorList>
    </citation>
    <scope>NUCLEOTIDE SEQUENCE [LARGE SCALE GENOMIC DNA]</scope>
    <source>
        <strain evidence="5 6">NBRC 13994</strain>
    </source>
</reference>
<evidence type="ECO:0000256" key="3">
    <source>
        <dbReference type="SAM" id="SignalP"/>
    </source>
</evidence>
<dbReference type="PROSITE" id="PS51677">
    <property type="entry name" value="NODB"/>
    <property type="match status" value="1"/>
</dbReference>
<feature type="domain" description="NodB homology" evidence="4">
    <location>
        <begin position="48"/>
        <end position="227"/>
    </location>
</feature>
<dbReference type="InterPro" id="IPR002509">
    <property type="entry name" value="NODB_dom"/>
</dbReference>
<gene>
    <name evidence="5" type="ORF">Ade02nite_34200</name>
</gene>
<dbReference type="Pfam" id="PF01522">
    <property type="entry name" value="Polysacc_deac_1"/>
    <property type="match status" value="1"/>
</dbReference>
<dbReference type="InterPro" id="IPR050248">
    <property type="entry name" value="Polysacc_deacetylase_ArnD"/>
</dbReference>
<dbReference type="Gene3D" id="3.20.20.370">
    <property type="entry name" value="Glycoside hydrolase/deacetylase"/>
    <property type="match status" value="1"/>
</dbReference>
<dbReference type="PANTHER" id="PTHR10587:SF133">
    <property type="entry name" value="CHITIN DEACETYLASE 1-RELATED"/>
    <property type="match status" value="1"/>
</dbReference>
<keyword evidence="2" id="KW-0378">Hydrolase</keyword>
<keyword evidence="6" id="KW-1185">Reference proteome</keyword>
<dbReference type="EMBL" id="BOMI01000065">
    <property type="protein sequence ID" value="GID74779.1"/>
    <property type="molecule type" value="Genomic_DNA"/>
</dbReference>
<dbReference type="RefSeq" id="WP_203763704.1">
    <property type="nucleotide sequence ID" value="NZ_BAAABO010000012.1"/>
</dbReference>
<dbReference type="CDD" id="cd10917">
    <property type="entry name" value="CE4_NodB_like_6s_7s"/>
    <property type="match status" value="1"/>
</dbReference>